<keyword evidence="1" id="KW-0812">Transmembrane</keyword>
<evidence type="ECO:0000313" key="3">
    <source>
        <dbReference type="Proteomes" id="UP000178319"/>
    </source>
</evidence>
<gene>
    <name evidence="2" type="ORF">A3D26_04810</name>
</gene>
<comment type="caution">
    <text evidence="2">The sequence shown here is derived from an EMBL/GenBank/DDBJ whole genome shotgun (WGS) entry which is preliminary data.</text>
</comment>
<name>A0A1G1V4H5_9BACT</name>
<keyword evidence="1" id="KW-1133">Transmembrane helix</keyword>
<proteinExistence type="predicted"/>
<evidence type="ECO:0000313" key="2">
    <source>
        <dbReference type="EMBL" id="OGY10275.1"/>
    </source>
</evidence>
<keyword evidence="1" id="KW-0472">Membrane</keyword>
<dbReference type="Proteomes" id="UP000178319">
    <property type="component" value="Unassembled WGS sequence"/>
</dbReference>
<feature type="transmembrane region" description="Helical" evidence="1">
    <location>
        <begin position="114"/>
        <end position="134"/>
    </location>
</feature>
<reference evidence="2 3" key="1">
    <citation type="journal article" date="2016" name="Nat. Commun.">
        <title>Thousands of microbial genomes shed light on interconnected biogeochemical processes in an aquifer system.</title>
        <authorList>
            <person name="Anantharaman K."/>
            <person name="Brown C.T."/>
            <person name="Hug L.A."/>
            <person name="Sharon I."/>
            <person name="Castelle C.J."/>
            <person name="Probst A.J."/>
            <person name="Thomas B.C."/>
            <person name="Singh A."/>
            <person name="Wilkins M.J."/>
            <person name="Karaoz U."/>
            <person name="Brodie E.L."/>
            <person name="Williams K.H."/>
            <person name="Hubbard S.S."/>
            <person name="Banfield J.F."/>
        </authorList>
    </citation>
    <scope>NUCLEOTIDE SEQUENCE [LARGE SCALE GENOMIC DNA]</scope>
</reference>
<feature type="transmembrane region" description="Helical" evidence="1">
    <location>
        <begin position="44"/>
        <end position="77"/>
    </location>
</feature>
<organism evidence="2 3">
    <name type="scientific">Candidatus Blackburnbacteria bacterium RIFCSPHIGHO2_02_FULL_44_20</name>
    <dbReference type="NCBI Taxonomy" id="1797516"/>
    <lineage>
        <taxon>Bacteria</taxon>
        <taxon>Candidatus Blackburniibacteriota</taxon>
    </lineage>
</organism>
<feature type="transmembrane region" description="Helical" evidence="1">
    <location>
        <begin position="89"/>
        <end position="108"/>
    </location>
</feature>
<evidence type="ECO:0000256" key="1">
    <source>
        <dbReference type="SAM" id="Phobius"/>
    </source>
</evidence>
<sequence length="141" mass="15386">MRGCLAIAAFLFLAVQFVLPIASLVPRDFKTFLDLLHELPAFAALFATVVAAIFLVMLSVVSVVLPAAVIVVVLTLVSLRVVGDQNVSLTLLMLALLLLLVATFSFFHGGQWMVVRWVSALLGFLGAATLIELLRWQLNRH</sequence>
<protein>
    <submittedName>
        <fullName evidence="2">Uncharacterized protein</fullName>
    </submittedName>
</protein>
<dbReference type="EMBL" id="MHBZ01000038">
    <property type="protein sequence ID" value="OGY10275.1"/>
    <property type="molecule type" value="Genomic_DNA"/>
</dbReference>
<accession>A0A1G1V4H5</accession>
<dbReference type="AlphaFoldDB" id="A0A1G1V4H5"/>